<evidence type="ECO:0000256" key="4">
    <source>
        <dbReference type="RuleBase" id="RU004273"/>
    </source>
</evidence>
<protein>
    <recommendedName>
        <fullName evidence="4">Serine/threonine-protein phosphatase</fullName>
        <ecNumber evidence="4">3.1.3.16</ecNumber>
    </recommendedName>
</protein>
<dbReference type="Pfam" id="PF00149">
    <property type="entry name" value="Metallophos"/>
    <property type="match status" value="1"/>
</dbReference>
<dbReference type="InterPro" id="IPR029052">
    <property type="entry name" value="Metallo-depent_PP-like"/>
</dbReference>
<dbReference type="EC" id="3.1.3.16" evidence="4"/>
<proteinExistence type="inferred from homology"/>
<dbReference type="InterPro" id="IPR004843">
    <property type="entry name" value="Calcineurin-like_PHP"/>
</dbReference>
<dbReference type="Gene3D" id="3.60.21.10">
    <property type="match status" value="1"/>
</dbReference>
<comment type="catalytic activity">
    <reaction evidence="4">
        <text>O-phospho-L-threonyl-[protein] + H2O = L-threonyl-[protein] + phosphate</text>
        <dbReference type="Rhea" id="RHEA:47004"/>
        <dbReference type="Rhea" id="RHEA-COMP:11060"/>
        <dbReference type="Rhea" id="RHEA-COMP:11605"/>
        <dbReference type="ChEBI" id="CHEBI:15377"/>
        <dbReference type="ChEBI" id="CHEBI:30013"/>
        <dbReference type="ChEBI" id="CHEBI:43474"/>
        <dbReference type="ChEBI" id="CHEBI:61977"/>
        <dbReference type="EC" id="3.1.3.16"/>
    </reaction>
</comment>
<evidence type="ECO:0000259" key="5">
    <source>
        <dbReference type="PROSITE" id="PS00125"/>
    </source>
</evidence>
<dbReference type="PROSITE" id="PS00125">
    <property type="entry name" value="SER_THR_PHOSPHATASE"/>
    <property type="match status" value="1"/>
</dbReference>
<dbReference type="SMART" id="SM00156">
    <property type="entry name" value="PP2Ac"/>
    <property type="match status" value="1"/>
</dbReference>
<dbReference type="SUPFAM" id="SSF56300">
    <property type="entry name" value="Metallo-dependent phosphatases"/>
    <property type="match status" value="1"/>
</dbReference>
<dbReference type="InterPro" id="IPR006186">
    <property type="entry name" value="Ser/Thr-sp_prot-phosphatase"/>
</dbReference>
<feature type="domain" description="Serine/threonine specific protein phosphatases" evidence="5">
    <location>
        <begin position="113"/>
        <end position="118"/>
    </location>
</feature>
<dbReference type="InterPro" id="IPR047129">
    <property type="entry name" value="PPA2-like"/>
</dbReference>
<organism evidence="6">
    <name type="scientific">Chilodonella uncinata</name>
    <dbReference type="NCBI Taxonomy" id="151077"/>
    <lineage>
        <taxon>Eukaryota</taxon>
        <taxon>Sar</taxon>
        <taxon>Alveolata</taxon>
        <taxon>Ciliophora</taxon>
        <taxon>Intramacronucleata</taxon>
        <taxon>Phyllopharyngea</taxon>
        <taxon>Phyllopharyngia</taxon>
        <taxon>Chlamydodontida</taxon>
        <taxon>Chilodonellidae</taxon>
        <taxon>Chilodonella</taxon>
    </lineage>
</organism>
<sequence>IIIMGDLDIDQALANLREGKILSEKQLRAVCEKVKEIFLQEPNLTPVRAPVTLVGDIHGQFYDFLELLKKGGEPPATNYVFMGDYVDRGHHSVETIEYLLLLKIKYPSHITVIRGNHESRQVSNTYGLYEETNRKYGNPNPWHMFTDVFDHMPISAVVDGAIFCVHGGLSPKVKRLDQINTIDRRMEIPHEGGFCDLMWSDPEEIDDWRINHRGAGYIFGGPVVKEFNHINGLELVARAHQLVNEGYKFWFQDQNLVTVWSAPNYCYRCGNEASIMVVDSNLNRSFTMFTAVSDSSKVQNIQAFLPYFLQPYGRRKSASTACTWPAQWG</sequence>
<keyword evidence="2 4" id="KW-0378">Hydrolase</keyword>
<dbReference type="EMBL" id="JN565736">
    <property type="protein sequence ID" value="AFO12623.1"/>
    <property type="molecule type" value="Genomic_DNA"/>
</dbReference>
<dbReference type="CDD" id="cd07415">
    <property type="entry name" value="MPP_PP2A_PP4_PP6"/>
    <property type="match status" value="1"/>
</dbReference>
<keyword evidence="3" id="KW-0464">Manganese</keyword>
<dbReference type="AlphaFoldDB" id="K9LQT6"/>
<evidence type="ECO:0000256" key="1">
    <source>
        <dbReference type="ARBA" id="ARBA00022723"/>
    </source>
</evidence>
<dbReference type="EMBL" id="JN565733">
    <property type="protein sequence ID" value="AFO12620.1"/>
    <property type="molecule type" value="Genomic_DNA"/>
</dbReference>
<dbReference type="PANTHER" id="PTHR45619">
    <property type="entry name" value="SERINE/THREONINE-PROTEIN PHOSPHATASE PP2A-RELATED"/>
    <property type="match status" value="1"/>
</dbReference>
<dbReference type="EMBL" id="JN565735">
    <property type="protein sequence ID" value="AFO12622.1"/>
    <property type="molecule type" value="Genomic_DNA"/>
</dbReference>
<evidence type="ECO:0000256" key="2">
    <source>
        <dbReference type="ARBA" id="ARBA00022801"/>
    </source>
</evidence>
<dbReference type="GO" id="GO:0046872">
    <property type="term" value="F:metal ion binding"/>
    <property type="evidence" value="ECO:0007669"/>
    <property type="project" value="UniProtKB-KW"/>
</dbReference>
<feature type="non-terminal residue" evidence="6">
    <location>
        <position position="1"/>
    </location>
</feature>
<dbReference type="EMBL" id="JN565734">
    <property type="protein sequence ID" value="AFO12621.1"/>
    <property type="molecule type" value="Genomic_DNA"/>
</dbReference>
<dbReference type="GO" id="GO:0004722">
    <property type="term" value="F:protein serine/threonine phosphatase activity"/>
    <property type="evidence" value="ECO:0007669"/>
    <property type="project" value="UniProtKB-EC"/>
</dbReference>
<evidence type="ECO:0000313" key="6">
    <source>
        <dbReference type="EMBL" id="AFO12622.1"/>
    </source>
</evidence>
<dbReference type="PRINTS" id="PR00114">
    <property type="entry name" value="STPHPHTASE"/>
</dbReference>
<reference evidence="6" key="1">
    <citation type="submission" date="2011-08" db="EMBL/GenBank/DDBJ databases">
        <title>Evolution of germline limited sequences in the ciliate Chilondonella uncinata.</title>
        <authorList>
            <person name="Zufall R.A."/>
            <person name="Mahon B."/>
        </authorList>
    </citation>
    <scope>NUCLEOTIDE SEQUENCE</scope>
    <source>
        <strain evidence="6">ATCC 50194</strain>
    </source>
</reference>
<name>K9LQT6_9CILI</name>
<accession>K9LQT6</accession>
<comment type="similarity">
    <text evidence="4">Belongs to the PPP phosphatase family.</text>
</comment>
<evidence type="ECO:0000256" key="3">
    <source>
        <dbReference type="ARBA" id="ARBA00023211"/>
    </source>
</evidence>
<keyword evidence="1" id="KW-0479">Metal-binding</keyword>